<organism evidence="1 2">
    <name type="scientific">Saxophila tyrrhenica</name>
    <dbReference type="NCBI Taxonomy" id="1690608"/>
    <lineage>
        <taxon>Eukaryota</taxon>
        <taxon>Fungi</taxon>
        <taxon>Dikarya</taxon>
        <taxon>Ascomycota</taxon>
        <taxon>Pezizomycotina</taxon>
        <taxon>Dothideomycetes</taxon>
        <taxon>Dothideomycetidae</taxon>
        <taxon>Mycosphaerellales</taxon>
        <taxon>Extremaceae</taxon>
        <taxon>Saxophila</taxon>
    </lineage>
</organism>
<name>A0AAV9P517_9PEZI</name>
<sequence>MPDDWSLPAALTGSSLFASNTIRSFASDVMTGQIAVLSFCCQFSEHADYGWRLLTELIGQAVTHLFFDFGLLVIPRRFGLGYHHDFEYNYDFEQVMSLTRRALRILLDRTPIVIVIDAVQCYLGPEEKHEHTREALSMLLNFAEDERSRHPMKVLVTNAKRFEHLDRAARITTSYRLPPDRVIRAWNAAERE</sequence>
<dbReference type="GeneID" id="89928633"/>
<evidence type="ECO:0008006" key="3">
    <source>
        <dbReference type="Google" id="ProtNLM"/>
    </source>
</evidence>
<accession>A0AAV9P517</accession>
<comment type="caution">
    <text evidence="1">The sequence shown here is derived from an EMBL/GenBank/DDBJ whole genome shotgun (WGS) entry which is preliminary data.</text>
</comment>
<gene>
    <name evidence="1" type="ORF">LTR77_007297</name>
</gene>
<protein>
    <recommendedName>
        <fullName evidence="3">AAA family ATPase</fullName>
    </recommendedName>
</protein>
<keyword evidence="2" id="KW-1185">Reference proteome</keyword>
<reference evidence="1 2" key="1">
    <citation type="submission" date="2023-08" db="EMBL/GenBank/DDBJ databases">
        <title>Black Yeasts Isolated from many extreme environments.</title>
        <authorList>
            <person name="Coleine C."/>
            <person name="Stajich J.E."/>
            <person name="Selbmann L."/>
        </authorList>
    </citation>
    <scope>NUCLEOTIDE SEQUENCE [LARGE SCALE GENOMIC DNA]</scope>
    <source>
        <strain evidence="1 2">CCFEE 5935</strain>
    </source>
</reference>
<proteinExistence type="predicted"/>
<evidence type="ECO:0000313" key="1">
    <source>
        <dbReference type="EMBL" id="KAK5167598.1"/>
    </source>
</evidence>
<dbReference type="AlphaFoldDB" id="A0AAV9P517"/>
<evidence type="ECO:0000313" key="2">
    <source>
        <dbReference type="Proteomes" id="UP001337655"/>
    </source>
</evidence>
<dbReference type="RefSeq" id="XP_064657304.1">
    <property type="nucleotide sequence ID" value="XM_064804534.1"/>
</dbReference>
<dbReference type="Proteomes" id="UP001337655">
    <property type="component" value="Unassembled WGS sequence"/>
</dbReference>
<dbReference type="EMBL" id="JAVRRT010000011">
    <property type="protein sequence ID" value="KAK5167598.1"/>
    <property type="molecule type" value="Genomic_DNA"/>
</dbReference>